<organism evidence="1">
    <name type="scientific">Solanum chacoense</name>
    <name type="common">Chaco potato</name>
    <dbReference type="NCBI Taxonomy" id="4108"/>
    <lineage>
        <taxon>Eukaryota</taxon>
        <taxon>Viridiplantae</taxon>
        <taxon>Streptophyta</taxon>
        <taxon>Embryophyta</taxon>
        <taxon>Tracheophyta</taxon>
        <taxon>Spermatophyta</taxon>
        <taxon>Magnoliopsida</taxon>
        <taxon>eudicotyledons</taxon>
        <taxon>Gunneridae</taxon>
        <taxon>Pentapetalae</taxon>
        <taxon>asterids</taxon>
        <taxon>lamiids</taxon>
        <taxon>Solanales</taxon>
        <taxon>Solanaceae</taxon>
        <taxon>Solanoideae</taxon>
        <taxon>Solaneae</taxon>
        <taxon>Solanum</taxon>
    </lineage>
</organism>
<proteinExistence type="predicted"/>
<accession>A0A0V0H399</accession>
<dbReference type="AlphaFoldDB" id="A0A0V0H399"/>
<evidence type="ECO:0000313" key="1">
    <source>
        <dbReference type="EMBL" id="JAP14602.1"/>
    </source>
</evidence>
<reference evidence="1" key="1">
    <citation type="submission" date="2015-12" db="EMBL/GenBank/DDBJ databases">
        <title>Gene expression during late stages of embryo sac development: a critical building block for successful pollen-pistil interactions.</title>
        <authorList>
            <person name="Liu Y."/>
            <person name="Joly V."/>
            <person name="Sabar M."/>
            <person name="Matton D.P."/>
        </authorList>
    </citation>
    <scope>NUCLEOTIDE SEQUENCE</scope>
</reference>
<sequence>MREVALSFDACSLRDSEYQCLERTLTFKRRLPNYFQTCPLCNFVNVASYNMANKLRYKLLYRL</sequence>
<dbReference type="EMBL" id="GEDG01026342">
    <property type="protein sequence ID" value="JAP14602.1"/>
    <property type="molecule type" value="Transcribed_RNA"/>
</dbReference>
<protein>
    <submittedName>
        <fullName evidence="1">Putative ovule protein</fullName>
    </submittedName>
</protein>
<name>A0A0V0H399_SOLCH</name>